<evidence type="ECO:0000256" key="1">
    <source>
        <dbReference type="SAM" id="Coils"/>
    </source>
</evidence>
<sequence length="181" mass="20077">MSRDGDIDPHALVARFPTKIENLGEIREKCKLTDQIPLASPVRDGGEDSAVPDSAPKNGTRKRPRPSPCKAKVASLTAQLQTAEHCDAFTKVQVQSLRNELDKAKEEVAEVWKARVASLTLQLTSVEGTMADLKKDLTNLRQELANSKLEGAKEAKAQIEAELQLVFSTHTRRQRRTREPL</sequence>
<protein>
    <submittedName>
        <fullName evidence="3">Uncharacterized protein</fullName>
    </submittedName>
</protein>
<organism evidence="3 4">
    <name type="scientific">Riccia sorocarpa</name>
    <dbReference type="NCBI Taxonomy" id="122646"/>
    <lineage>
        <taxon>Eukaryota</taxon>
        <taxon>Viridiplantae</taxon>
        <taxon>Streptophyta</taxon>
        <taxon>Embryophyta</taxon>
        <taxon>Marchantiophyta</taxon>
        <taxon>Marchantiopsida</taxon>
        <taxon>Marchantiidae</taxon>
        <taxon>Marchantiales</taxon>
        <taxon>Ricciaceae</taxon>
        <taxon>Riccia</taxon>
    </lineage>
</organism>
<dbReference type="AlphaFoldDB" id="A0ABD3H4E2"/>
<comment type="caution">
    <text evidence="3">The sequence shown here is derived from an EMBL/GenBank/DDBJ whole genome shotgun (WGS) entry which is preliminary data.</text>
</comment>
<evidence type="ECO:0000256" key="2">
    <source>
        <dbReference type="SAM" id="MobiDB-lite"/>
    </source>
</evidence>
<feature type="region of interest" description="Disordered" evidence="2">
    <location>
        <begin position="34"/>
        <end position="72"/>
    </location>
</feature>
<evidence type="ECO:0000313" key="4">
    <source>
        <dbReference type="Proteomes" id="UP001633002"/>
    </source>
</evidence>
<dbReference type="EMBL" id="JBJQOH010000006">
    <property type="protein sequence ID" value="KAL3684274.1"/>
    <property type="molecule type" value="Genomic_DNA"/>
</dbReference>
<gene>
    <name evidence="3" type="ORF">R1sor_002296</name>
</gene>
<reference evidence="3 4" key="1">
    <citation type="submission" date="2024-09" db="EMBL/GenBank/DDBJ databases">
        <title>Chromosome-scale assembly of Riccia sorocarpa.</title>
        <authorList>
            <person name="Paukszto L."/>
        </authorList>
    </citation>
    <scope>NUCLEOTIDE SEQUENCE [LARGE SCALE GENOMIC DNA]</scope>
    <source>
        <strain evidence="3">LP-2024</strain>
        <tissue evidence="3">Aerial parts of the thallus</tissue>
    </source>
</reference>
<keyword evidence="4" id="KW-1185">Reference proteome</keyword>
<evidence type="ECO:0000313" key="3">
    <source>
        <dbReference type="EMBL" id="KAL3684274.1"/>
    </source>
</evidence>
<dbReference type="Proteomes" id="UP001633002">
    <property type="component" value="Unassembled WGS sequence"/>
</dbReference>
<keyword evidence="1" id="KW-0175">Coiled coil</keyword>
<accession>A0ABD3H4E2</accession>
<proteinExistence type="predicted"/>
<feature type="coiled-coil region" evidence="1">
    <location>
        <begin position="87"/>
        <end position="162"/>
    </location>
</feature>
<name>A0ABD3H4E2_9MARC</name>